<accession>A0A8H5FX62</accession>
<dbReference type="AlphaFoldDB" id="A0A8H5FX62"/>
<comment type="caution">
    <text evidence="1">The sequence shown here is derived from an EMBL/GenBank/DDBJ whole genome shotgun (WGS) entry which is preliminary data.</text>
</comment>
<evidence type="ECO:0000313" key="2">
    <source>
        <dbReference type="Proteomes" id="UP000559256"/>
    </source>
</evidence>
<protein>
    <submittedName>
        <fullName evidence="1">Uncharacterized protein</fullName>
    </submittedName>
</protein>
<sequence length="189" mass="21734">MSVQDITQKMQNLNLAAEDINKLPVSEELNNFLSLDYMISHKPWEDLPWIYLPSQYNRHPPLFVYGFGLTHDEVLQYAIDESLTDFKSCKQLWDDPTAAGEAAAEALDHMKAKYKVGRRMMTIERAASLHANVVLAFWDNYATSVPNYEQVNDVIDTIEVDYGPPAWYLANTQDLHQRDYDLKFSKKAG</sequence>
<evidence type="ECO:0000313" key="1">
    <source>
        <dbReference type="EMBL" id="KAF5352032.1"/>
    </source>
</evidence>
<gene>
    <name evidence="1" type="ORF">D9758_009456</name>
</gene>
<organism evidence="1 2">
    <name type="scientific">Tetrapyrgos nigripes</name>
    <dbReference type="NCBI Taxonomy" id="182062"/>
    <lineage>
        <taxon>Eukaryota</taxon>
        <taxon>Fungi</taxon>
        <taxon>Dikarya</taxon>
        <taxon>Basidiomycota</taxon>
        <taxon>Agaricomycotina</taxon>
        <taxon>Agaricomycetes</taxon>
        <taxon>Agaricomycetidae</taxon>
        <taxon>Agaricales</taxon>
        <taxon>Marasmiineae</taxon>
        <taxon>Marasmiaceae</taxon>
        <taxon>Tetrapyrgos</taxon>
    </lineage>
</organism>
<dbReference type="Proteomes" id="UP000559256">
    <property type="component" value="Unassembled WGS sequence"/>
</dbReference>
<proteinExistence type="predicted"/>
<reference evidence="1 2" key="1">
    <citation type="journal article" date="2020" name="ISME J.">
        <title>Uncovering the hidden diversity of litter-decomposition mechanisms in mushroom-forming fungi.</title>
        <authorList>
            <person name="Floudas D."/>
            <person name="Bentzer J."/>
            <person name="Ahren D."/>
            <person name="Johansson T."/>
            <person name="Persson P."/>
            <person name="Tunlid A."/>
        </authorList>
    </citation>
    <scope>NUCLEOTIDE SEQUENCE [LARGE SCALE GENOMIC DNA]</scope>
    <source>
        <strain evidence="1 2">CBS 291.85</strain>
    </source>
</reference>
<dbReference type="OrthoDB" id="3283998at2759"/>
<dbReference type="EMBL" id="JAACJM010000068">
    <property type="protein sequence ID" value="KAF5352032.1"/>
    <property type="molecule type" value="Genomic_DNA"/>
</dbReference>
<keyword evidence="2" id="KW-1185">Reference proteome</keyword>
<name>A0A8H5FX62_9AGAR</name>